<evidence type="ECO:0000256" key="2">
    <source>
        <dbReference type="ARBA" id="ARBA00022491"/>
    </source>
</evidence>
<dbReference type="InterPro" id="IPR032472">
    <property type="entry name" value="ArgoL2"/>
</dbReference>
<gene>
    <name evidence="10" type="ORF">K7X08_025249</name>
</gene>
<proteinExistence type="inferred from homology"/>
<reference evidence="11" key="1">
    <citation type="journal article" date="2023" name="Proc. Natl. Acad. Sci. U.S.A.">
        <title>Genomic and structural basis for evolution of tropane alkaloid biosynthesis.</title>
        <authorList>
            <person name="Wanga Y.-J."/>
            <person name="Taina T."/>
            <person name="Yua J.-Y."/>
            <person name="Lia J."/>
            <person name="Xua B."/>
            <person name="Chenc J."/>
            <person name="D'Auriad J.C."/>
            <person name="Huanga J.-P."/>
            <person name="Huanga S.-X."/>
        </authorList>
    </citation>
    <scope>NUCLEOTIDE SEQUENCE [LARGE SCALE GENOMIC DNA]</scope>
    <source>
        <strain evidence="11">cv. KIB-2019</strain>
    </source>
</reference>
<sequence length="973" mass="108720">MERSEGRENSCTPVAAPPPVIMSHTEPESCCTPVTAPPPDIMLLAEPEIVDQPKRSIMMRPGYGTSGREITLLANHLKVSIKHPDEIFYLYSVTITYDEKRSVNNKGIGRKIIDKLHETYSSEFSGKKFAYDGEKSLYTVGPLPCNRLEFTVVVEESSARHASESPSDNGSSNHSSKRSKHSLHSKAFLVEIDYAAKIPLRSVNLALQGADPENVQDALRVLDIILRQQAANRGCLLVRQSFFHDNSRNFTDVGGGVMGCRGFHSSFRPTDGGLTLNMDVSTTMILSPGPVIDFLLANQNVKEPRYIDWARAKKMLKNLRVKAKHSNREFKIICLSDRPCNQQLFSMKVKNGGSPDNGEETIEITVYEYFTKHCNIELSSSAYMPCLDVGKPKRPNYLPLELCYLVSLQRYTKTLSSVQRASLVEKSRQKPRERIKVITDAVRDYSYDDDPLLAACGISIEKQLIQINGRVLEAPKLKVGNGEEVSPCNGRWNFKNKHLFTPARIERWAVVNFSARCDTSQLSRELISCGRSKGIHFERPHTLIEEDPQYRRAGAVVRVEQMFEEIIARLPGPPDFLLCVLPERKNSEIYGPWKKKSLTELGIVTQCISPLKITDQYLTNVLLKINAKLGGTNSLLAMEHTSHLPLIKDTPTMILGMDVSHGSPGQADIPSIAAVVGSLYWPLISKYRAVVRSQSPKLEIIESLYKPLPNGDDEGIMRELLLDFYRTSNGHKPAQIIVFRDGVSESQFNQVLNVELDQMIKAYKHLGEGDDPKFTLIVAQKNHQTKLFQASAAENVPPGTVVDTNIVHPRNNDFFMCAHAGMIGTTRPAHYHVLFDEIGFSPDVLQNLIHALSYVYQRSTSATSIVAPVRYAHLAAAQVGQFVKFEDLSETSSGQGSVKSIGSTPVTELPRLHKNDLNFHQEVGKVKPFAHGMLQSFALQPHLVKGYAMMHIADCNGVNFSWKTEAKSNLRRR</sequence>
<organism evidence="10 11">
    <name type="scientific">Anisodus acutangulus</name>
    <dbReference type="NCBI Taxonomy" id="402998"/>
    <lineage>
        <taxon>Eukaryota</taxon>
        <taxon>Viridiplantae</taxon>
        <taxon>Streptophyta</taxon>
        <taxon>Embryophyta</taxon>
        <taxon>Tracheophyta</taxon>
        <taxon>Spermatophyta</taxon>
        <taxon>Magnoliopsida</taxon>
        <taxon>eudicotyledons</taxon>
        <taxon>Gunneridae</taxon>
        <taxon>Pentapetalae</taxon>
        <taxon>asterids</taxon>
        <taxon>lamiids</taxon>
        <taxon>Solanales</taxon>
        <taxon>Solanaceae</taxon>
        <taxon>Solanoideae</taxon>
        <taxon>Hyoscyameae</taxon>
        <taxon>Anisodus</taxon>
    </lineage>
</organism>
<evidence type="ECO:0000256" key="6">
    <source>
        <dbReference type="ARBA" id="ARBA00023274"/>
    </source>
</evidence>
<feature type="domain" description="PAZ" evidence="8">
    <location>
        <begin position="290"/>
        <end position="407"/>
    </location>
</feature>
<dbReference type="SUPFAM" id="SSF53098">
    <property type="entry name" value="Ribonuclease H-like"/>
    <property type="match status" value="1"/>
</dbReference>
<keyword evidence="2" id="KW-0678">Repressor</keyword>
<evidence type="ECO:0000259" key="9">
    <source>
        <dbReference type="PROSITE" id="PS50822"/>
    </source>
</evidence>
<protein>
    <recommendedName>
        <fullName evidence="12">Protein argonaute 16</fullName>
    </recommendedName>
</protein>
<dbReference type="Pfam" id="PF02171">
    <property type="entry name" value="Piwi"/>
    <property type="match status" value="1"/>
</dbReference>
<evidence type="ECO:0000313" key="10">
    <source>
        <dbReference type="EMBL" id="KAJ8554571.1"/>
    </source>
</evidence>
<feature type="region of interest" description="Disordered" evidence="7">
    <location>
        <begin position="159"/>
        <end position="180"/>
    </location>
</feature>
<dbReference type="GO" id="GO:0031047">
    <property type="term" value="P:regulatory ncRNA-mediated gene silencing"/>
    <property type="evidence" value="ECO:0007669"/>
    <property type="project" value="UniProtKB-KW"/>
</dbReference>
<dbReference type="GO" id="GO:0006417">
    <property type="term" value="P:regulation of translation"/>
    <property type="evidence" value="ECO:0007669"/>
    <property type="project" value="UniProtKB-KW"/>
</dbReference>
<evidence type="ECO:0008006" key="12">
    <source>
        <dbReference type="Google" id="ProtNLM"/>
    </source>
</evidence>
<dbReference type="SMART" id="SM01163">
    <property type="entry name" value="DUF1785"/>
    <property type="match status" value="1"/>
</dbReference>
<dbReference type="GO" id="GO:1990904">
    <property type="term" value="C:ribonucleoprotein complex"/>
    <property type="evidence" value="ECO:0007669"/>
    <property type="project" value="UniProtKB-KW"/>
</dbReference>
<evidence type="ECO:0000256" key="7">
    <source>
        <dbReference type="SAM" id="MobiDB-lite"/>
    </source>
</evidence>
<dbReference type="PROSITE" id="PS50822">
    <property type="entry name" value="PIWI"/>
    <property type="match status" value="1"/>
</dbReference>
<keyword evidence="11" id="KW-1185">Reference proteome</keyword>
<dbReference type="Pfam" id="PF02170">
    <property type="entry name" value="PAZ"/>
    <property type="match status" value="1"/>
</dbReference>
<dbReference type="PANTHER" id="PTHR22891">
    <property type="entry name" value="EUKARYOTIC TRANSLATION INITIATION FACTOR 2C"/>
    <property type="match status" value="1"/>
</dbReference>
<keyword evidence="5" id="KW-0943">RNA-mediated gene silencing</keyword>
<keyword evidence="3" id="KW-0810">Translation regulation</keyword>
<evidence type="ECO:0000256" key="1">
    <source>
        <dbReference type="ARBA" id="ARBA00008201"/>
    </source>
</evidence>
<evidence type="ECO:0000256" key="5">
    <source>
        <dbReference type="ARBA" id="ARBA00023158"/>
    </source>
</evidence>
<keyword evidence="4" id="KW-0694">RNA-binding</keyword>
<dbReference type="InterPro" id="IPR003165">
    <property type="entry name" value="Piwi"/>
</dbReference>
<keyword evidence="6" id="KW-0687">Ribonucleoprotein</keyword>
<dbReference type="InterPro" id="IPR012337">
    <property type="entry name" value="RNaseH-like_sf"/>
</dbReference>
<dbReference type="FunFam" id="3.30.420.10:FF:000091">
    <property type="entry name" value="Protein argonaute 3"/>
    <property type="match status" value="1"/>
</dbReference>
<name>A0A9Q1RDP2_9SOLA</name>
<dbReference type="Pfam" id="PF16486">
    <property type="entry name" value="ArgoN"/>
    <property type="match status" value="1"/>
</dbReference>
<dbReference type="Pfam" id="PF16488">
    <property type="entry name" value="ArgoL2"/>
    <property type="match status" value="1"/>
</dbReference>
<dbReference type="InterPro" id="IPR014811">
    <property type="entry name" value="ArgoL1"/>
</dbReference>
<dbReference type="OrthoDB" id="10252740at2759"/>
<dbReference type="CDD" id="cd02846">
    <property type="entry name" value="PAZ_argonaute_like"/>
    <property type="match status" value="1"/>
</dbReference>
<comment type="similarity">
    <text evidence="1">Belongs to the argonaute family. Ago subfamily.</text>
</comment>
<dbReference type="Gene3D" id="2.170.260.10">
    <property type="entry name" value="paz domain"/>
    <property type="match status" value="1"/>
</dbReference>
<dbReference type="InterPro" id="IPR036085">
    <property type="entry name" value="PAZ_dom_sf"/>
</dbReference>
<dbReference type="InterPro" id="IPR032474">
    <property type="entry name" value="Argonaute_N"/>
</dbReference>
<accession>A0A9Q1RDP2</accession>
<dbReference type="Pfam" id="PF08699">
    <property type="entry name" value="ArgoL1"/>
    <property type="match status" value="1"/>
</dbReference>
<dbReference type="SMART" id="SM00950">
    <property type="entry name" value="Piwi"/>
    <property type="match status" value="1"/>
</dbReference>
<comment type="caution">
    <text evidence="10">The sequence shown here is derived from an EMBL/GenBank/DDBJ whole genome shotgun (WGS) entry which is preliminary data.</text>
</comment>
<feature type="region of interest" description="Disordered" evidence="7">
    <location>
        <begin position="1"/>
        <end position="32"/>
    </location>
</feature>
<evidence type="ECO:0000256" key="4">
    <source>
        <dbReference type="ARBA" id="ARBA00022884"/>
    </source>
</evidence>
<dbReference type="InterPro" id="IPR003100">
    <property type="entry name" value="PAZ_dom"/>
</dbReference>
<evidence type="ECO:0000313" key="11">
    <source>
        <dbReference type="Proteomes" id="UP001152561"/>
    </source>
</evidence>
<dbReference type="EMBL" id="JAJAGQ010000009">
    <property type="protein sequence ID" value="KAJ8554571.1"/>
    <property type="molecule type" value="Genomic_DNA"/>
</dbReference>
<dbReference type="GO" id="GO:0051607">
    <property type="term" value="P:defense response to virus"/>
    <property type="evidence" value="ECO:0007669"/>
    <property type="project" value="UniProtKB-ARBA"/>
</dbReference>
<evidence type="ECO:0000256" key="3">
    <source>
        <dbReference type="ARBA" id="ARBA00022845"/>
    </source>
</evidence>
<dbReference type="AlphaFoldDB" id="A0A9Q1RDP2"/>
<dbReference type="SUPFAM" id="SSF101690">
    <property type="entry name" value="PAZ domain"/>
    <property type="match status" value="1"/>
</dbReference>
<feature type="domain" description="Piwi" evidence="9">
    <location>
        <begin position="576"/>
        <end position="884"/>
    </location>
</feature>
<dbReference type="InterPro" id="IPR036397">
    <property type="entry name" value="RNaseH_sf"/>
</dbReference>
<dbReference type="PROSITE" id="PS50821">
    <property type="entry name" value="PAZ"/>
    <property type="match status" value="1"/>
</dbReference>
<feature type="compositionally biased region" description="Low complexity" evidence="7">
    <location>
        <begin position="164"/>
        <end position="174"/>
    </location>
</feature>
<dbReference type="Gene3D" id="3.40.50.2300">
    <property type="match status" value="1"/>
</dbReference>
<dbReference type="Proteomes" id="UP001152561">
    <property type="component" value="Unassembled WGS sequence"/>
</dbReference>
<dbReference type="CDD" id="cd04657">
    <property type="entry name" value="Piwi_ago-like"/>
    <property type="match status" value="1"/>
</dbReference>
<dbReference type="InterPro" id="IPR045246">
    <property type="entry name" value="Piwi_ago-like"/>
</dbReference>
<dbReference type="Gene3D" id="3.30.420.10">
    <property type="entry name" value="Ribonuclease H-like superfamily/Ribonuclease H"/>
    <property type="match status" value="1"/>
</dbReference>
<dbReference type="GO" id="GO:0003723">
    <property type="term" value="F:RNA binding"/>
    <property type="evidence" value="ECO:0007669"/>
    <property type="project" value="UniProtKB-KW"/>
</dbReference>
<evidence type="ECO:0000259" key="8">
    <source>
        <dbReference type="PROSITE" id="PS50821"/>
    </source>
</evidence>
<dbReference type="FunFam" id="2.170.260.10:FF:000008">
    <property type="entry name" value="Protein argonaute 7"/>
    <property type="match status" value="1"/>
</dbReference>